<evidence type="ECO:0000256" key="1">
    <source>
        <dbReference type="SAM" id="MobiDB-lite"/>
    </source>
</evidence>
<sequence>MEQFVGGGSGNWTMIPNSNPPTPSNNQDSSNLFLSPPQHHHPQRFHHHHQSLASHFHILHLVENLADVVENGTRDQQSDALVSELSNQFEKCQQLLKSIAGSISSKSMTVEQQKRILEEDERLLAERRHDFNVYFIKNIMLPLIEMNVVYAGILSQSIEVQLMKLLPRNLNSQMLRGLGEILSEVLNEDRRYISVIAFHFSRLLHGAVGGTWGSQFYVAMLCIM</sequence>
<proteinExistence type="predicted"/>
<dbReference type="GO" id="GO:0016592">
    <property type="term" value="C:mediator complex"/>
    <property type="evidence" value="ECO:0007669"/>
    <property type="project" value="InterPro"/>
</dbReference>
<organism evidence="2 3">
    <name type="scientific">Lithospermum erythrorhizon</name>
    <name type="common">Purple gromwell</name>
    <name type="synonym">Lithospermum officinale var. erythrorhizon</name>
    <dbReference type="NCBI Taxonomy" id="34254"/>
    <lineage>
        <taxon>Eukaryota</taxon>
        <taxon>Viridiplantae</taxon>
        <taxon>Streptophyta</taxon>
        <taxon>Embryophyta</taxon>
        <taxon>Tracheophyta</taxon>
        <taxon>Spermatophyta</taxon>
        <taxon>Magnoliopsida</taxon>
        <taxon>eudicotyledons</taxon>
        <taxon>Gunneridae</taxon>
        <taxon>Pentapetalae</taxon>
        <taxon>asterids</taxon>
        <taxon>lamiids</taxon>
        <taxon>Boraginales</taxon>
        <taxon>Boraginaceae</taxon>
        <taxon>Boraginoideae</taxon>
        <taxon>Lithospermeae</taxon>
        <taxon>Lithospermum</taxon>
    </lineage>
</organism>
<dbReference type="AlphaFoldDB" id="A0AAV3Q8T4"/>
<gene>
    <name evidence="2" type="ORF">LIER_16327</name>
</gene>
<reference evidence="2 3" key="1">
    <citation type="submission" date="2024-01" db="EMBL/GenBank/DDBJ databases">
        <title>The complete chloroplast genome sequence of Lithospermum erythrorhizon: insights into the phylogenetic relationship among Boraginaceae species and the maternal lineages of purple gromwells.</title>
        <authorList>
            <person name="Okada T."/>
            <person name="Watanabe K."/>
        </authorList>
    </citation>
    <scope>NUCLEOTIDE SEQUENCE [LARGE SCALE GENOMIC DNA]</scope>
</reference>
<name>A0AAV3Q8T4_LITER</name>
<dbReference type="PANTHER" id="PTHR37188">
    <property type="entry name" value="MEDIATOR OF RNA POLYMERASE II TRANSCRIPTION SUBUNIT-RELATED"/>
    <property type="match status" value="1"/>
</dbReference>
<feature type="region of interest" description="Disordered" evidence="1">
    <location>
        <begin position="1"/>
        <end position="47"/>
    </location>
</feature>
<dbReference type="InterPro" id="IPR038790">
    <property type="entry name" value="Med9_plant"/>
</dbReference>
<comment type="caution">
    <text evidence="2">The sequence shown here is derived from an EMBL/GenBank/DDBJ whole genome shotgun (WGS) entry which is preliminary data.</text>
</comment>
<evidence type="ECO:0000313" key="2">
    <source>
        <dbReference type="EMBL" id="GAA0159587.1"/>
    </source>
</evidence>
<protein>
    <submittedName>
        <fullName evidence="2">General transcription factor</fullName>
    </submittedName>
</protein>
<evidence type="ECO:0000313" key="3">
    <source>
        <dbReference type="Proteomes" id="UP001454036"/>
    </source>
</evidence>
<dbReference type="Proteomes" id="UP001454036">
    <property type="component" value="Unassembled WGS sequence"/>
</dbReference>
<feature type="compositionally biased region" description="Basic residues" evidence="1">
    <location>
        <begin position="38"/>
        <end position="47"/>
    </location>
</feature>
<accession>A0AAV3Q8T4</accession>
<dbReference type="PANTHER" id="PTHR37188:SF1">
    <property type="entry name" value="MEDIATOR OF RNA POLYMERASE II TRANSCRIPTION SUBUNIT-RELATED"/>
    <property type="match status" value="1"/>
</dbReference>
<keyword evidence="3" id="KW-1185">Reference proteome</keyword>
<feature type="compositionally biased region" description="Gly residues" evidence="1">
    <location>
        <begin position="1"/>
        <end position="10"/>
    </location>
</feature>
<dbReference type="EMBL" id="BAABME010003638">
    <property type="protein sequence ID" value="GAA0159587.1"/>
    <property type="molecule type" value="Genomic_DNA"/>
</dbReference>